<name>A0ABW3TL25_9MICO</name>
<evidence type="ECO:0000313" key="2">
    <source>
        <dbReference type="Proteomes" id="UP001597181"/>
    </source>
</evidence>
<keyword evidence="2" id="KW-1185">Reference proteome</keyword>
<proteinExistence type="predicted"/>
<reference evidence="2" key="1">
    <citation type="journal article" date="2019" name="Int. J. Syst. Evol. Microbiol.">
        <title>The Global Catalogue of Microorganisms (GCM) 10K type strain sequencing project: providing services to taxonomists for standard genome sequencing and annotation.</title>
        <authorList>
            <consortium name="The Broad Institute Genomics Platform"/>
            <consortium name="The Broad Institute Genome Sequencing Center for Infectious Disease"/>
            <person name="Wu L."/>
            <person name="Ma J."/>
        </authorList>
    </citation>
    <scope>NUCLEOTIDE SEQUENCE [LARGE SCALE GENOMIC DNA]</scope>
    <source>
        <strain evidence="2">CCUG 50213</strain>
    </source>
</reference>
<accession>A0ABW3TL25</accession>
<evidence type="ECO:0000313" key="1">
    <source>
        <dbReference type="EMBL" id="MFD1201370.1"/>
    </source>
</evidence>
<dbReference type="RefSeq" id="WP_343962818.1">
    <property type="nucleotide sequence ID" value="NZ_JBHTLY010000002.1"/>
</dbReference>
<gene>
    <name evidence="1" type="ORF">ACFQ3U_05615</name>
</gene>
<dbReference type="EMBL" id="JBHTLY010000002">
    <property type="protein sequence ID" value="MFD1201370.1"/>
    <property type="molecule type" value="Genomic_DNA"/>
</dbReference>
<protein>
    <submittedName>
        <fullName evidence="1">Uncharacterized protein</fullName>
    </submittedName>
</protein>
<sequence length="150" mass="16771">MALELGIHKPTADALARKASISTGAARRVNPRREEFLLLRAAGLTLAQARAQVGADARSTTDGDKGITIVKRGRIYPDERIVRYSERDNGGMSERQARAIGGSVDLSIVERIIGPRYFRVREREQLQDLRSTGLSLITAWKQWWSHWGTT</sequence>
<dbReference type="Proteomes" id="UP001597181">
    <property type="component" value="Unassembled WGS sequence"/>
</dbReference>
<comment type="caution">
    <text evidence="1">The sequence shown here is derived from an EMBL/GenBank/DDBJ whole genome shotgun (WGS) entry which is preliminary data.</text>
</comment>
<organism evidence="1 2">
    <name type="scientific">Leucobacter albus</name>
    <dbReference type="NCBI Taxonomy" id="272210"/>
    <lineage>
        <taxon>Bacteria</taxon>
        <taxon>Bacillati</taxon>
        <taxon>Actinomycetota</taxon>
        <taxon>Actinomycetes</taxon>
        <taxon>Micrococcales</taxon>
        <taxon>Microbacteriaceae</taxon>
        <taxon>Leucobacter</taxon>
    </lineage>
</organism>